<gene>
    <name evidence="3" type="ORF">A5821_001921</name>
</gene>
<feature type="transmembrane region" description="Helical" evidence="1">
    <location>
        <begin position="12"/>
        <end position="29"/>
    </location>
</feature>
<keyword evidence="1" id="KW-0812">Transmembrane</keyword>
<feature type="transmembrane region" description="Helical" evidence="1">
    <location>
        <begin position="35"/>
        <end position="56"/>
    </location>
</feature>
<protein>
    <recommendedName>
        <fullName evidence="2">DUF58 domain-containing protein</fullName>
    </recommendedName>
</protein>
<dbReference type="AlphaFoldDB" id="A0AAQ3W8Q5"/>
<proteinExistence type="predicted"/>
<evidence type="ECO:0000256" key="1">
    <source>
        <dbReference type="SAM" id="Phobius"/>
    </source>
</evidence>
<dbReference type="Pfam" id="PF01882">
    <property type="entry name" value="DUF58"/>
    <property type="match status" value="1"/>
</dbReference>
<dbReference type="PANTHER" id="PTHR34351">
    <property type="entry name" value="SLR1927 PROTEIN-RELATED"/>
    <property type="match status" value="1"/>
</dbReference>
<dbReference type="PANTHER" id="PTHR34351:SF2">
    <property type="entry name" value="DUF58 DOMAIN-CONTAINING PROTEIN"/>
    <property type="match status" value="1"/>
</dbReference>
<name>A0AAQ3W8Q5_9ENTE</name>
<reference evidence="4" key="1">
    <citation type="submission" date="2017-05" db="EMBL/GenBank/DDBJ databases">
        <title>The Genome Sequence of EEnterococcus faecalis 9F2_4866.</title>
        <authorList>
            <consortium name="The Broad Institute Genomics Platform"/>
            <consortium name="The Broad Institute Genomic Center for Infectious Diseases"/>
            <person name="Earl A."/>
            <person name="Manson A."/>
            <person name="Schwartman J."/>
            <person name="Gilmore M."/>
            <person name="Abouelleil A."/>
            <person name="Cao P."/>
            <person name="Chapman S."/>
            <person name="Cusick C."/>
            <person name="Shea T."/>
            <person name="Young S."/>
            <person name="Neafsey D."/>
            <person name="Nusbaum C."/>
            <person name="Birren B."/>
        </authorList>
    </citation>
    <scope>NUCLEOTIDE SEQUENCE [LARGE SCALE GENOMIC DNA]</scope>
    <source>
        <strain evidence="4">7F3_DIV0205</strain>
    </source>
</reference>
<reference evidence="3 4" key="2">
    <citation type="submission" date="2024-03" db="EMBL/GenBank/DDBJ databases">
        <title>The Genome Sequence of Enterococcus sp. DIV0205d.</title>
        <authorList>
            <consortium name="The Broad Institute Genomics Platform"/>
            <consortium name="The Broad Institute Microbial Omics Core"/>
            <consortium name="The Broad Institute Genomic Center for Infectious Diseases"/>
            <person name="Earl A."/>
            <person name="Manson A."/>
            <person name="Gilmore M."/>
            <person name="Schwartman J."/>
            <person name="Shea T."/>
            <person name="Abouelleil A."/>
            <person name="Cao P."/>
            <person name="Chapman S."/>
            <person name="Cusick C."/>
            <person name="Young S."/>
            <person name="Neafsey D."/>
            <person name="Nusbaum C."/>
            <person name="Birren B."/>
        </authorList>
    </citation>
    <scope>NUCLEOTIDE SEQUENCE [LARGE SCALE GENOMIC DNA]</scope>
    <source>
        <strain evidence="3 4">7F3_DIV0205</strain>
    </source>
</reference>
<keyword evidence="1" id="KW-0472">Membrane</keyword>
<feature type="domain" description="DUF58" evidence="2">
    <location>
        <begin position="198"/>
        <end position="237"/>
    </location>
</feature>
<dbReference type="Proteomes" id="UP000194948">
    <property type="component" value="Chromosome"/>
</dbReference>
<dbReference type="RefSeq" id="WP_086314358.1">
    <property type="nucleotide sequence ID" value="NZ_CP147244.1"/>
</dbReference>
<dbReference type="EMBL" id="CP147244">
    <property type="protein sequence ID" value="WYK00795.1"/>
    <property type="molecule type" value="Genomic_DNA"/>
</dbReference>
<accession>A0AAQ3W8Q5</accession>
<evidence type="ECO:0000313" key="4">
    <source>
        <dbReference type="Proteomes" id="UP000194948"/>
    </source>
</evidence>
<dbReference type="InterPro" id="IPR002881">
    <property type="entry name" value="DUF58"/>
</dbReference>
<keyword evidence="4" id="KW-1185">Reference proteome</keyword>
<evidence type="ECO:0000259" key="2">
    <source>
        <dbReference type="Pfam" id="PF01882"/>
    </source>
</evidence>
<evidence type="ECO:0000313" key="3">
    <source>
        <dbReference type="EMBL" id="WYK00795.1"/>
    </source>
</evidence>
<keyword evidence="1" id="KW-1133">Transmembrane helix</keyword>
<sequence>MKRYMVNNLIRALSIFIFFFAVFLYTITFNNPTGWVLFFFLTMLFVWDAFILILPLKKIQVQLLESSRYEVNRPNKMKLEIFRHRPTLLKIPLLTVVFKNHLSAEKIYLSRYSGQRQELTFEWRPTQRGVFQQLSFALISSDLFQIFSKQSNSTVTGPFVVLPVLQLDLAEQIYKHLLQAKPNFASSFGNPTFSIRNFRTYQIGDSFNSVDWKQSGKRNELIVKEYEYEVETDLHFLFYGLSHEKFEELLSIYYSFISLVENKLSFQQTILADLPHSIQKEHIFSAMTPLLEECLLPNFTNKKLVIFTTTKTNQLSEQLTALKRKNEVFLIAFEGEDLCLHWKDQVSSLPKGGLTLEK</sequence>
<organism evidence="3 4">
    <name type="scientific">Candidatus Enterococcus palustris</name>
    <dbReference type="NCBI Taxonomy" id="1834189"/>
    <lineage>
        <taxon>Bacteria</taxon>
        <taxon>Bacillati</taxon>
        <taxon>Bacillota</taxon>
        <taxon>Bacilli</taxon>
        <taxon>Lactobacillales</taxon>
        <taxon>Enterococcaceae</taxon>
        <taxon>Enterococcus</taxon>
    </lineage>
</organism>